<dbReference type="AlphaFoldDB" id="A0AA96J952"/>
<sequence length="63" mass="7193">MAQRFMTIDEVSDLTRIPVNTLRWWRHINDGRGPKSFRLGGRVLYTVDEVEAWIDSSMGAAVA</sequence>
<evidence type="ECO:0000313" key="3">
    <source>
        <dbReference type="Proteomes" id="UP001304125"/>
    </source>
</evidence>
<accession>A0AA96J952</accession>
<keyword evidence="3" id="KW-1185">Reference proteome</keyword>
<gene>
    <name evidence="2" type="ORF">RN606_05725</name>
</gene>
<reference evidence="2 3" key="1">
    <citation type="submission" date="2023-09" db="EMBL/GenBank/DDBJ databases">
        <title>Demequina sp. a novel bacteria isolated from Capsicum annuum.</title>
        <authorList>
            <person name="Humaira Z."/>
            <person name="Lee J."/>
            <person name="Cho D."/>
        </authorList>
    </citation>
    <scope>NUCLEOTIDE SEQUENCE [LARGE SCALE GENOMIC DNA]</scope>
    <source>
        <strain evidence="2 3">OYTSA14</strain>
    </source>
</reference>
<organism evidence="2 3">
    <name type="scientific">Demequina capsici</name>
    <dbReference type="NCBI Taxonomy" id="3075620"/>
    <lineage>
        <taxon>Bacteria</taxon>
        <taxon>Bacillati</taxon>
        <taxon>Actinomycetota</taxon>
        <taxon>Actinomycetes</taxon>
        <taxon>Micrococcales</taxon>
        <taxon>Demequinaceae</taxon>
        <taxon>Demequina</taxon>
    </lineage>
</organism>
<dbReference type="Proteomes" id="UP001304125">
    <property type="component" value="Chromosome"/>
</dbReference>
<proteinExistence type="predicted"/>
<dbReference type="EMBL" id="CP134879">
    <property type="protein sequence ID" value="WNM25648.1"/>
    <property type="molecule type" value="Genomic_DNA"/>
</dbReference>
<dbReference type="SUPFAM" id="SSF46955">
    <property type="entry name" value="Putative DNA-binding domain"/>
    <property type="match status" value="1"/>
</dbReference>
<feature type="domain" description="Helix-turn-helix" evidence="1">
    <location>
        <begin position="5"/>
        <end position="56"/>
    </location>
</feature>
<name>A0AA96J952_9MICO</name>
<dbReference type="Pfam" id="PF12728">
    <property type="entry name" value="HTH_17"/>
    <property type="match status" value="1"/>
</dbReference>
<protein>
    <submittedName>
        <fullName evidence="2">Helix-turn-helix domain-containing protein</fullName>
    </submittedName>
</protein>
<evidence type="ECO:0000259" key="1">
    <source>
        <dbReference type="Pfam" id="PF12728"/>
    </source>
</evidence>
<dbReference type="RefSeq" id="WP_313500924.1">
    <property type="nucleotide sequence ID" value="NZ_CP134879.1"/>
</dbReference>
<dbReference type="InterPro" id="IPR041657">
    <property type="entry name" value="HTH_17"/>
</dbReference>
<evidence type="ECO:0000313" key="2">
    <source>
        <dbReference type="EMBL" id="WNM25648.1"/>
    </source>
</evidence>
<dbReference type="InterPro" id="IPR009061">
    <property type="entry name" value="DNA-bd_dom_put_sf"/>
</dbReference>